<reference evidence="2" key="1">
    <citation type="journal article" date="2016" name="Nature">
        <title>The genome of the seagrass Zostera marina reveals angiosperm adaptation to the sea.</title>
        <authorList>
            <person name="Olsen J.L."/>
            <person name="Rouze P."/>
            <person name="Verhelst B."/>
            <person name="Lin Y.-C."/>
            <person name="Bayer T."/>
            <person name="Collen J."/>
            <person name="Dattolo E."/>
            <person name="De Paoli E."/>
            <person name="Dittami S."/>
            <person name="Maumus F."/>
            <person name="Michel G."/>
            <person name="Kersting A."/>
            <person name="Lauritano C."/>
            <person name="Lohaus R."/>
            <person name="Toepel M."/>
            <person name="Tonon T."/>
            <person name="Vanneste K."/>
            <person name="Amirebrahimi M."/>
            <person name="Brakel J."/>
            <person name="Bostroem C."/>
            <person name="Chovatia M."/>
            <person name="Grimwood J."/>
            <person name="Jenkins J.W."/>
            <person name="Jueterbock A."/>
            <person name="Mraz A."/>
            <person name="Stam W.T."/>
            <person name="Tice H."/>
            <person name="Bornberg-Bauer E."/>
            <person name="Green P.J."/>
            <person name="Pearson G.A."/>
            <person name="Procaccini G."/>
            <person name="Duarte C.M."/>
            <person name="Schmutz J."/>
            <person name="Reusch T.B.H."/>
            <person name="Van de Peer Y."/>
        </authorList>
    </citation>
    <scope>NUCLEOTIDE SEQUENCE [LARGE SCALE GENOMIC DNA]</scope>
    <source>
        <strain evidence="2">cv. Finnish</strain>
    </source>
</reference>
<name>A0A0K9NGP2_ZOSMR</name>
<dbReference type="Proteomes" id="UP000036987">
    <property type="component" value="Unassembled WGS sequence"/>
</dbReference>
<sequence length="103" mass="11477">MSRRVFSSILSRIRRTPKQSSQGVRNWESSSLSITSASSLVGTHYPRTEGILDIFGQYSRCYTIGLHISKTDKFYGRQSIVPCSIRMLTSGSTPKSSRKGANE</sequence>
<keyword evidence="2" id="KW-1185">Reference proteome</keyword>
<evidence type="ECO:0000313" key="1">
    <source>
        <dbReference type="EMBL" id="KMZ55934.1"/>
    </source>
</evidence>
<comment type="caution">
    <text evidence="1">The sequence shown here is derived from an EMBL/GenBank/DDBJ whole genome shotgun (WGS) entry which is preliminary data.</text>
</comment>
<protein>
    <submittedName>
        <fullName evidence="1">Putative Import inner membrane translocase subunit tim21, mitochondrial,putative</fullName>
    </submittedName>
</protein>
<gene>
    <name evidence="1" type="ORF">ZOSMA_9G00340</name>
</gene>
<organism evidence="1 2">
    <name type="scientific">Zostera marina</name>
    <name type="common">Eelgrass</name>
    <dbReference type="NCBI Taxonomy" id="29655"/>
    <lineage>
        <taxon>Eukaryota</taxon>
        <taxon>Viridiplantae</taxon>
        <taxon>Streptophyta</taxon>
        <taxon>Embryophyta</taxon>
        <taxon>Tracheophyta</taxon>
        <taxon>Spermatophyta</taxon>
        <taxon>Magnoliopsida</taxon>
        <taxon>Liliopsida</taxon>
        <taxon>Zosteraceae</taxon>
        <taxon>Zostera</taxon>
    </lineage>
</organism>
<dbReference type="EMBL" id="LFYR01002228">
    <property type="protein sequence ID" value="KMZ55934.1"/>
    <property type="molecule type" value="Genomic_DNA"/>
</dbReference>
<feature type="non-terminal residue" evidence="1">
    <location>
        <position position="103"/>
    </location>
</feature>
<accession>A0A0K9NGP2</accession>
<dbReference type="AlphaFoldDB" id="A0A0K9NGP2"/>
<evidence type="ECO:0000313" key="2">
    <source>
        <dbReference type="Proteomes" id="UP000036987"/>
    </source>
</evidence>
<proteinExistence type="predicted"/>